<accession>A0A1S6L346</accession>
<proteinExistence type="predicted"/>
<reference evidence="1 2" key="1">
    <citation type="submission" date="2017-01" db="EMBL/GenBank/DDBJ databases">
        <authorList>
            <person name="Mah S.A."/>
            <person name="Swanson W.J."/>
            <person name="Moy G.W."/>
            <person name="Vacquier V.D."/>
        </authorList>
    </citation>
    <scope>NUCLEOTIDE SEQUENCE [LARGE SCALE GENOMIC DNA]</scope>
</reference>
<dbReference type="EMBL" id="KY448244">
    <property type="protein sequence ID" value="AQT28600.1"/>
    <property type="molecule type" value="Genomic_DNA"/>
</dbReference>
<organism evidence="1 2">
    <name type="scientific">Erwinia phage vB_EamM_Yoloswag</name>
    <dbReference type="NCBI Taxonomy" id="1958956"/>
    <lineage>
        <taxon>Viruses</taxon>
        <taxon>Duplodnaviria</taxon>
        <taxon>Heunggongvirae</taxon>
        <taxon>Uroviricota</taxon>
        <taxon>Caudoviricetes</taxon>
        <taxon>Yoloswagvirus</taxon>
        <taxon>Yoloswagvirus yoloswag</taxon>
    </lineage>
</organism>
<keyword evidence="2" id="KW-1185">Reference proteome</keyword>
<evidence type="ECO:0000313" key="2">
    <source>
        <dbReference type="Proteomes" id="UP000221250"/>
    </source>
</evidence>
<name>A0A1S6L346_9CAUD</name>
<gene>
    <name evidence="1" type="ORF">YOLOSWAG_119</name>
</gene>
<sequence length="217" mass="24359">MKTVHNFQQRVTYIEAGAPHVRNMDFTVSFADLSDSPEKLVKVQEHLKKNVFVFFDQEMILDDQSGTAQFGNVSFPYFGFGIDIVSQDLSEYHVIADALSVHLSHAFSCDVQAYGADVDDNKSMLRSLQISVKQMRRVQLFDVTDGILRGYEVLTDRTDVPQNVVADRRIVLDSESLVLDIDNGTKNRGFSPYFIKGLVDYAGAINGQALINDDTPR</sequence>
<evidence type="ECO:0000313" key="1">
    <source>
        <dbReference type="EMBL" id="AQT28600.1"/>
    </source>
</evidence>
<dbReference type="Proteomes" id="UP000221250">
    <property type="component" value="Segment"/>
</dbReference>
<protein>
    <submittedName>
        <fullName evidence="1">Uncharacterized protein</fullName>
    </submittedName>
</protein>